<name>C0E4W7_9CORY</name>
<organism evidence="1 2">
    <name type="scientific">Corynebacterium matruchotii ATCC 33806</name>
    <dbReference type="NCBI Taxonomy" id="566549"/>
    <lineage>
        <taxon>Bacteria</taxon>
        <taxon>Bacillati</taxon>
        <taxon>Actinomycetota</taxon>
        <taxon>Actinomycetes</taxon>
        <taxon>Mycobacteriales</taxon>
        <taxon>Corynebacteriaceae</taxon>
        <taxon>Corynebacterium</taxon>
    </lineage>
</organism>
<evidence type="ECO:0000313" key="2">
    <source>
        <dbReference type="Proteomes" id="UP000006247"/>
    </source>
</evidence>
<gene>
    <name evidence="1" type="ORF">CORMATOL_02042</name>
</gene>
<accession>C0E4W7</accession>
<sequence>MKTTNINWNNQYNYAYRTVCTPLMGLGALRRPGHGRWPTT</sequence>
<dbReference type="Proteomes" id="UP000006247">
    <property type="component" value="Unassembled WGS sequence"/>
</dbReference>
<proteinExistence type="predicted"/>
<dbReference type="HOGENOM" id="CLU_3288181_0_0_11"/>
<protein>
    <submittedName>
        <fullName evidence="1">Uncharacterized protein</fullName>
    </submittedName>
</protein>
<dbReference type="AlphaFoldDB" id="C0E4W7"/>
<dbReference type="EMBL" id="ACEB01000029">
    <property type="protein sequence ID" value="EEG26416.1"/>
    <property type="molecule type" value="Genomic_DNA"/>
</dbReference>
<evidence type="ECO:0000313" key="1">
    <source>
        <dbReference type="EMBL" id="EEG26416.1"/>
    </source>
</evidence>
<comment type="caution">
    <text evidence="1">The sequence shown here is derived from an EMBL/GenBank/DDBJ whole genome shotgun (WGS) entry which is preliminary data.</text>
</comment>
<reference evidence="1 2" key="1">
    <citation type="submission" date="2009-01" db="EMBL/GenBank/DDBJ databases">
        <authorList>
            <person name="Fulton L."/>
            <person name="Clifton S."/>
            <person name="Chinwalla A.T."/>
            <person name="Mitreva M."/>
            <person name="Sodergren E."/>
            <person name="Weinstock G."/>
            <person name="Clifton S."/>
            <person name="Dooling D.J."/>
            <person name="Fulton B."/>
            <person name="Minx P."/>
            <person name="Pepin K.H."/>
            <person name="Johnson M."/>
            <person name="Bhonagiri V."/>
            <person name="Nash W.E."/>
            <person name="Mardis E.R."/>
            <person name="Wilson R.K."/>
        </authorList>
    </citation>
    <scope>NUCLEOTIDE SEQUENCE [LARGE SCALE GENOMIC DNA]</scope>
    <source>
        <strain evidence="1 2">ATCC 33806</strain>
    </source>
</reference>